<keyword evidence="5 6" id="KW-0472">Membrane</keyword>
<evidence type="ECO:0000256" key="4">
    <source>
        <dbReference type="ARBA" id="ARBA00022989"/>
    </source>
</evidence>
<evidence type="ECO:0000313" key="9">
    <source>
        <dbReference type="Proteomes" id="UP001244552"/>
    </source>
</evidence>
<dbReference type="SUPFAM" id="SSF81342">
    <property type="entry name" value="Transmembrane di-heme cytochromes"/>
    <property type="match status" value="1"/>
</dbReference>
<evidence type="ECO:0000256" key="1">
    <source>
        <dbReference type="ARBA" id="ARBA00004651"/>
    </source>
</evidence>
<evidence type="ECO:0000256" key="6">
    <source>
        <dbReference type="SAM" id="Phobius"/>
    </source>
</evidence>
<evidence type="ECO:0000256" key="2">
    <source>
        <dbReference type="ARBA" id="ARBA00022475"/>
    </source>
</evidence>
<feature type="transmembrane region" description="Helical" evidence="6">
    <location>
        <begin position="151"/>
        <end position="171"/>
    </location>
</feature>
<dbReference type="EMBL" id="JAUSVU010000018">
    <property type="protein sequence ID" value="MDQ0535543.1"/>
    <property type="molecule type" value="Genomic_DNA"/>
</dbReference>
<organism evidence="8 9">
    <name type="scientific">Azospirillum picis</name>
    <dbReference type="NCBI Taxonomy" id="488438"/>
    <lineage>
        <taxon>Bacteria</taxon>
        <taxon>Pseudomonadati</taxon>
        <taxon>Pseudomonadota</taxon>
        <taxon>Alphaproteobacteria</taxon>
        <taxon>Rhodospirillales</taxon>
        <taxon>Azospirillaceae</taxon>
        <taxon>Azospirillum</taxon>
    </lineage>
</organism>
<keyword evidence="2" id="KW-1003">Cell membrane</keyword>
<dbReference type="InterPro" id="IPR011577">
    <property type="entry name" value="Cyt_b561_bac/Ni-Hgenase"/>
</dbReference>
<dbReference type="PANTHER" id="PTHR30485">
    <property type="entry name" value="NI/FE-HYDROGENASE 1 B-TYPE CYTOCHROME SUBUNIT"/>
    <property type="match status" value="1"/>
</dbReference>
<protein>
    <submittedName>
        <fullName evidence="8">Cytochrome b</fullName>
    </submittedName>
</protein>
<evidence type="ECO:0000259" key="7">
    <source>
        <dbReference type="Pfam" id="PF01292"/>
    </source>
</evidence>
<keyword evidence="4 6" id="KW-1133">Transmembrane helix</keyword>
<dbReference type="InterPro" id="IPR016174">
    <property type="entry name" value="Di-haem_cyt_TM"/>
</dbReference>
<proteinExistence type="predicted"/>
<evidence type="ECO:0000256" key="5">
    <source>
        <dbReference type="ARBA" id="ARBA00023136"/>
    </source>
</evidence>
<dbReference type="PANTHER" id="PTHR30485:SF2">
    <property type="entry name" value="BLL0597 PROTEIN"/>
    <property type="match status" value="1"/>
</dbReference>
<accession>A0ABU0MPZ0</accession>
<sequence>MLVLFRLVWGVVGSQTARFADFVRGPRTVLDYLRRSSVGGEAAFTLGHNPLGAMMVVVLLLVLLVQAGSGLFTSDDILVDGPLVPLVSGAVVSTLSTLHRTLANGIFVLVGLHVAAVFFYLLVKRDNLIRPMVTGRKRVPSRFAAPEPRRAPAMLALAILAASAGLVFLVLRAAA</sequence>
<dbReference type="InterPro" id="IPR051542">
    <property type="entry name" value="Hydrogenase_cytochrome"/>
</dbReference>
<name>A0ABU0MPZ0_9PROT</name>
<comment type="subcellular location">
    <subcellularLocation>
        <location evidence="1">Cell membrane</location>
        <topology evidence="1">Multi-pass membrane protein</topology>
    </subcellularLocation>
</comment>
<dbReference type="Proteomes" id="UP001244552">
    <property type="component" value="Unassembled WGS sequence"/>
</dbReference>
<dbReference type="Pfam" id="PF01292">
    <property type="entry name" value="Ni_hydr_CYTB"/>
    <property type="match status" value="1"/>
</dbReference>
<evidence type="ECO:0000313" key="8">
    <source>
        <dbReference type="EMBL" id="MDQ0535543.1"/>
    </source>
</evidence>
<keyword evidence="9" id="KW-1185">Reference proteome</keyword>
<feature type="transmembrane region" description="Helical" evidence="6">
    <location>
        <begin position="43"/>
        <end position="65"/>
    </location>
</feature>
<feature type="transmembrane region" description="Helical" evidence="6">
    <location>
        <begin position="102"/>
        <end position="123"/>
    </location>
</feature>
<gene>
    <name evidence="8" type="ORF">QO018_004425</name>
</gene>
<feature type="domain" description="Cytochrome b561 bacterial/Ni-hydrogenase" evidence="7">
    <location>
        <begin position="2"/>
        <end position="135"/>
    </location>
</feature>
<comment type="caution">
    <text evidence="8">The sequence shown here is derived from an EMBL/GenBank/DDBJ whole genome shotgun (WGS) entry which is preliminary data.</text>
</comment>
<dbReference type="Gene3D" id="1.20.950.20">
    <property type="entry name" value="Transmembrane di-heme cytochromes, Chain C"/>
    <property type="match status" value="1"/>
</dbReference>
<reference evidence="8 9" key="1">
    <citation type="submission" date="2023-07" db="EMBL/GenBank/DDBJ databases">
        <title>Genomic Encyclopedia of Type Strains, Phase IV (KMG-IV): sequencing the most valuable type-strain genomes for metagenomic binning, comparative biology and taxonomic classification.</title>
        <authorList>
            <person name="Goeker M."/>
        </authorList>
    </citation>
    <scope>NUCLEOTIDE SEQUENCE [LARGE SCALE GENOMIC DNA]</scope>
    <source>
        <strain evidence="8 9">DSM 19922</strain>
    </source>
</reference>
<keyword evidence="3 6" id="KW-0812">Transmembrane</keyword>
<evidence type="ECO:0000256" key="3">
    <source>
        <dbReference type="ARBA" id="ARBA00022692"/>
    </source>
</evidence>